<reference evidence="1 2" key="1">
    <citation type="journal article" date="2022" name="DNA Res.">
        <title>Chromosomal-level genome assembly of the orchid tree Bauhinia variegata (Leguminosae; Cercidoideae) supports the allotetraploid origin hypothesis of Bauhinia.</title>
        <authorList>
            <person name="Zhong Y."/>
            <person name="Chen Y."/>
            <person name="Zheng D."/>
            <person name="Pang J."/>
            <person name="Liu Y."/>
            <person name="Luo S."/>
            <person name="Meng S."/>
            <person name="Qian L."/>
            <person name="Wei D."/>
            <person name="Dai S."/>
            <person name="Zhou R."/>
        </authorList>
    </citation>
    <scope>NUCLEOTIDE SEQUENCE [LARGE SCALE GENOMIC DNA]</scope>
    <source>
        <strain evidence="1">BV-YZ2020</strain>
    </source>
</reference>
<keyword evidence="2" id="KW-1185">Reference proteome</keyword>
<evidence type="ECO:0000313" key="1">
    <source>
        <dbReference type="EMBL" id="KAI4316524.1"/>
    </source>
</evidence>
<dbReference type="Proteomes" id="UP000828941">
    <property type="component" value="Chromosome 10"/>
</dbReference>
<comment type="caution">
    <text evidence="1">The sequence shown here is derived from an EMBL/GenBank/DDBJ whole genome shotgun (WGS) entry which is preliminary data.</text>
</comment>
<accession>A0ACB9LYM0</accession>
<evidence type="ECO:0000313" key="2">
    <source>
        <dbReference type="Proteomes" id="UP000828941"/>
    </source>
</evidence>
<proteinExistence type="predicted"/>
<name>A0ACB9LYM0_BAUVA</name>
<protein>
    <submittedName>
        <fullName evidence="1">Uncharacterized protein</fullName>
    </submittedName>
</protein>
<organism evidence="1 2">
    <name type="scientific">Bauhinia variegata</name>
    <name type="common">Purple orchid tree</name>
    <name type="synonym">Phanera variegata</name>
    <dbReference type="NCBI Taxonomy" id="167791"/>
    <lineage>
        <taxon>Eukaryota</taxon>
        <taxon>Viridiplantae</taxon>
        <taxon>Streptophyta</taxon>
        <taxon>Embryophyta</taxon>
        <taxon>Tracheophyta</taxon>
        <taxon>Spermatophyta</taxon>
        <taxon>Magnoliopsida</taxon>
        <taxon>eudicotyledons</taxon>
        <taxon>Gunneridae</taxon>
        <taxon>Pentapetalae</taxon>
        <taxon>rosids</taxon>
        <taxon>fabids</taxon>
        <taxon>Fabales</taxon>
        <taxon>Fabaceae</taxon>
        <taxon>Cercidoideae</taxon>
        <taxon>Cercideae</taxon>
        <taxon>Bauhiniinae</taxon>
        <taxon>Bauhinia</taxon>
    </lineage>
</organism>
<sequence>MGRVANQHLRRWKRTLIWGVAFLCCMCFLLFTPRISRSHKHHQFVDMRNLLGVPNTLNVITNFPFLVVGVLGFVFALQGGLFNISSKAEVWAWVLFYAGTASMAFGSAYYHLKPDNNRLLWDTLPIMVAYIALLSSLLVERIGQRTGLCCTFSLLLASFLCVAYERIYNDNRFCTMFQLILPVAIPGVAFFYSSKYTHSSYWFWSAGIYLLAKLEAVADRKLYQLNNFTISGHSLEHLCSALIPVLLSVMLTYRGLKFSRLGELKDWP</sequence>
<dbReference type="EMBL" id="CM039435">
    <property type="protein sequence ID" value="KAI4316524.1"/>
    <property type="molecule type" value="Genomic_DNA"/>
</dbReference>
<gene>
    <name evidence="1" type="ORF">L6164_024501</name>
</gene>